<protein>
    <recommendedName>
        <fullName evidence="2">Reverse transcriptase domain-containing protein</fullName>
    </recommendedName>
</protein>
<sequence>MAARVDAATSCSPENAVFCSSSKCLSASVSRQSTLEYVYSNQALLHIRRSKICQVLNTNVEMLREIGLLRQPASWPSNSPDSPATPPRARRRRRRCARTRKRGKRGGVRVRLEAKPTRPAIPSILLANVRSLDNKMDNIRLLRSANRRVSDCCVLVFTETWLNDNIPDSAIQLEQLACYRADRALVDGGKTRGGGVCVYIRDEWCRDATVVRKHCSSLAEFMTLKCRPFYLPREISSILLVATYIPPSSNNSNRNAVLNELYQAISEQQTAHPDGFITLAGDFNHADLKTVLPKFHQHLHFPTRGDNILDLVYTQENGAYKAIPLPHIGTSDHLTVMLMPAYRQRVKVIKPVMKEVRVWPQEATSALQDCFGSTDWDIFKEAATYNNIIDIEEYTDTVSSYIAKCIDDVTQVKSTTTRANRKPWLTGDVHRLLKARDKAFRAGDEIGLRTARANLSRGIRKAKQDYTHKITSHFNDSKDARSLWQGIQAITDYKPAARSCESDTTLLNNLNSFFARFEAQNNTRPQKTPPPPHDQPLCLSAASVKRTLITINAQKAAGPDNIPGRVLKDCAEELKDVFTDIFNTSLRQATVPSCFKTATIIPVPKKPSPACFNDYRPVALTPIIMKCFERLVMSHIKSTLPPTLDPYQFAYTAKRSTEDAICSALHPALTHLDKKDSYVRMLFIDFSSAFNTIIPQQLICKLDRLGLSTSLCNWLLDFLSQRPQAVCVGNKVSNSITLSTGAPQGCVLSPLLFTLLTHDCTPTYSSNHLVKFADDTTLVGLITKGDETHYRKEVELLTTWCRDNNLLLNVSKTKEVIVNFQRGHTCHPPLTIDGAAVERVSSTKFLGVHISEDLSWTTNTASLAKKAQQRLYFLRKLKRASAPPPILTTFYRGTIESILSSCITVWGGSCTDYNFFLVLLKNPSISFKASRILLPVSSPGPLLSTTSLLFCSSFIGSRSSIVSISKYSCTHLKLFIISLLHISLIWLTSPLHLVVSDLLLPFHSPSPPPVLSPATLLLDSGIPYLLI</sequence>
<dbReference type="InterPro" id="IPR000477">
    <property type="entry name" value="RT_dom"/>
</dbReference>
<name>A0A669DWP8_ORENI</name>
<evidence type="ECO:0000313" key="4">
    <source>
        <dbReference type="Proteomes" id="UP000005207"/>
    </source>
</evidence>
<accession>A0A669DWP8</accession>
<evidence type="ECO:0000256" key="1">
    <source>
        <dbReference type="SAM" id="MobiDB-lite"/>
    </source>
</evidence>
<organism evidence="3 4">
    <name type="scientific">Oreochromis niloticus</name>
    <name type="common">Nile tilapia</name>
    <name type="synonym">Tilapia nilotica</name>
    <dbReference type="NCBI Taxonomy" id="8128"/>
    <lineage>
        <taxon>Eukaryota</taxon>
        <taxon>Metazoa</taxon>
        <taxon>Chordata</taxon>
        <taxon>Craniata</taxon>
        <taxon>Vertebrata</taxon>
        <taxon>Euteleostomi</taxon>
        <taxon>Actinopterygii</taxon>
        <taxon>Neopterygii</taxon>
        <taxon>Teleostei</taxon>
        <taxon>Neoteleostei</taxon>
        <taxon>Acanthomorphata</taxon>
        <taxon>Ovalentaria</taxon>
        <taxon>Cichlomorphae</taxon>
        <taxon>Cichliformes</taxon>
        <taxon>Cichlidae</taxon>
        <taxon>African cichlids</taxon>
        <taxon>Pseudocrenilabrinae</taxon>
        <taxon>Oreochromini</taxon>
        <taxon>Oreochromis</taxon>
    </lineage>
</organism>
<feature type="region of interest" description="Disordered" evidence="1">
    <location>
        <begin position="74"/>
        <end position="107"/>
    </location>
</feature>
<evidence type="ECO:0000259" key="2">
    <source>
        <dbReference type="PROSITE" id="PS50878"/>
    </source>
</evidence>
<dbReference type="InterPro" id="IPR015095">
    <property type="entry name" value="AlkB_hom8_N"/>
</dbReference>
<dbReference type="SUPFAM" id="SSF56219">
    <property type="entry name" value="DNase I-like"/>
    <property type="match status" value="1"/>
</dbReference>
<proteinExistence type="predicted"/>
<dbReference type="Gene3D" id="3.60.10.10">
    <property type="entry name" value="Endonuclease/exonuclease/phosphatase"/>
    <property type="match status" value="1"/>
</dbReference>
<dbReference type="InterPro" id="IPR036691">
    <property type="entry name" value="Endo/exonu/phosph_ase_sf"/>
</dbReference>
<dbReference type="Pfam" id="PF00078">
    <property type="entry name" value="RVT_1"/>
    <property type="match status" value="1"/>
</dbReference>
<dbReference type="InterPro" id="IPR043502">
    <property type="entry name" value="DNA/RNA_pol_sf"/>
</dbReference>
<dbReference type="OMA" id="CFATINS"/>
<feature type="domain" description="Reverse transcriptase" evidence="2">
    <location>
        <begin position="584"/>
        <end position="850"/>
    </location>
</feature>
<dbReference type="CDD" id="cd01650">
    <property type="entry name" value="RT_nLTR_like"/>
    <property type="match status" value="1"/>
</dbReference>
<dbReference type="SUPFAM" id="SSF56672">
    <property type="entry name" value="DNA/RNA polymerases"/>
    <property type="match status" value="1"/>
</dbReference>
<dbReference type="PANTHER" id="PTHR47510:SF3">
    <property type="entry name" value="ENDO_EXONUCLEASE_PHOSPHATASE DOMAIN-CONTAINING PROTEIN"/>
    <property type="match status" value="1"/>
</dbReference>
<feature type="compositionally biased region" description="Basic residues" evidence="1">
    <location>
        <begin position="88"/>
        <end position="107"/>
    </location>
</feature>
<dbReference type="Ensembl" id="ENSONIT00000085205.1">
    <property type="protein sequence ID" value="ENSONIP00000063195.1"/>
    <property type="gene ID" value="ENSONIG00000038268.1"/>
</dbReference>
<dbReference type="AlphaFoldDB" id="A0A669DWP8"/>
<dbReference type="GO" id="GO:0008168">
    <property type="term" value="F:methyltransferase activity"/>
    <property type="evidence" value="ECO:0007669"/>
    <property type="project" value="InterPro"/>
</dbReference>
<reference evidence="3" key="2">
    <citation type="submission" date="2025-08" db="UniProtKB">
        <authorList>
            <consortium name="Ensembl"/>
        </authorList>
    </citation>
    <scope>IDENTIFICATION</scope>
</reference>
<dbReference type="GeneTree" id="ENSGT01120000271821"/>
<reference evidence="4" key="1">
    <citation type="submission" date="2012-01" db="EMBL/GenBank/DDBJ databases">
        <title>The Genome Sequence of Oreochromis niloticus (Nile Tilapia).</title>
        <authorList>
            <consortium name="Broad Institute Genome Assembly Team"/>
            <consortium name="Broad Institute Sequencing Platform"/>
            <person name="Di Palma F."/>
            <person name="Johnson J."/>
            <person name="Lander E.S."/>
            <person name="Lindblad-Toh K."/>
        </authorList>
    </citation>
    <scope>NUCLEOTIDE SEQUENCE [LARGE SCALE GENOMIC DNA]</scope>
</reference>
<dbReference type="Proteomes" id="UP000005207">
    <property type="component" value="Linkage group LG17"/>
</dbReference>
<dbReference type="GO" id="GO:0016706">
    <property type="term" value="F:2-oxoglutarate-dependent dioxygenase activity"/>
    <property type="evidence" value="ECO:0007669"/>
    <property type="project" value="InterPro"/>
</dbReference>
<dbReference type="InParanoid" id="A0A669DWP8"/>
<keyword evidence="4" id="KW-1185">Reference proteome</keyword>
<dbReference type="PROSITE" id="PS50878">
    <property type="entry name" value="RT_POL"/>
    <property type="match status" value="1"/>
</dbReference>
<dbReference type="PANTHER" id="PTHR47510">
    <property type="entry name" value="REVERSE TRANSCRIPTASE DOMAIN-CONTAINING PROTEIN"/>
    <property type="match status" value="1"/>
</dbReference>
<reference evidence="3" key="3">
    <citation type="submission" date="2025-09" db="UniProtKB">
        <authorList>
            <consortium name="Ensembl"/>
        </authorList>
    </citation>
    <scope>IDENTIFICATION</scope>
</reference>
<dbReference type="Pfam" id="PF09004">
    <property type="entry name" value="ALKBH8_N"/>
    <property type="match status" value="1"/>
</dbReference>
<evidence type="ECO:0000313" key="3">
    <source>
        <dbReference type="Ensembl" id="ENSONIP00000063195.1"/>
    </source>
</evidence>